<evidence type="ECO:0000259" key="2">
    <source>
        <dbReference type="SMART" id="SM01008"/>
    </source>
</evidence>
<dbReference type="SMART" id="SM01008">
    <property type="entry name" value="Ald_Xan_dh_C"/>
    <property type="match status" value="1"/>
</dbReference>
<dbReference type="AlphaFoldDB" id="D0LI71"/>
<accession>D0LI71</accession>
<protein>
    <submittedName>
        <fullName evidence="3">Aldehyde oxidase and xanthine dehydrogenase molybdopterin binding protein</fullName>
    </submittedName>
</protein>
<dbReference type="GO" id="GO:0016491">
    <property type="term" value="F:oxidoreductase activity"/>
    <property type="evidence" value="ECO:0007669"/>
    <property type="project" value="InterPro"/>
</dbReference>
<sequence length="751" mass="79575">MKLRDILAGAHRGGDSDSEQSWLRPSRRAFLKGTAAAGAGLVIGFQVGCGGKAQDPGTSPEQPGAGEDEFAPNAFLRIAPDDSVTVVSKHIEFGQGTYTGLATILAEELGADWNQVRVESAPADASRYANLAFGMQGTGGSNAMANSWQQLREAGATGRALLIAAASDTWGVSAADITVERGVVAHAGSGRMARFGELVDKAATMPLPAKVVLKDPENFTLIGTDVPRVDVAGKTNGAAQFTLDVYLPGMLTALVARPPRFGAKPARVDASAAEAMPGVVQVVEIASGIAVVAKNFWAAKKGRDALAIEWNEDAAETRSSDEMQEALRQMLEQDGIVAKQEGDMAAALASAARVVEAEFEFPYLAHAPMETMDCVAKFEDGRCEMWFGSQIQTTDQMGAAQVLGIQPQNVIIHTLLAGGSFGRRGTFDGAIAVECASLLKATGSTAPIKLVWTREDDIRGGFYRPIFRHRMRGAIDAQGKVAGWEHRLAGPSIMLATPAGSQMVQNGVDPTSVEGAAPPDYQLDNLYVDVRNAEFGPNPHFWRSVGSTHTAFAVEVFIDMLAEAMGQDPVDLRRTLLGDKQRHLAVLDLVVEKSGWGSAMPRGKARGIAIHESFGSVVAEVAEVSLAEDGMPKVERVVCAVDCGVAINPDNVRAQVEGGLGYGLGAALYNEITLEGGRVVQSNFDQYRPLRIQDMPTVEVHIVPSGNAPSGIGEPGLPPIAPAVANAYFRLTGKRITSLPFARAITKQRRG</sequence>
<evidence type="ECO:0000256" key="1">
    <source>
        <dbReference type="SAM" id="MobiDB-lite"/>
    </source>
</evidence>
<dbReference type="InterPro" id="IPR000674">
    <property type="entry name" value="Ald_Oxase/Xan_DH_a/b"/>
</dbReference>
<dbReference type="PANTHER" id="PTHR47495">
    <property type="entry name" value="ALDEHYDE DEHYDROGENASE"/>
    <property type="match status" value="1"/>
</dbReference>
<dbReference type="SUPFAM" id="SSF56003">
    <property type="entry name" value="Molybdenum cofactor-binding domain"/>
    <property type="match status" value="2"/>
</dbReference>
<reference evidence="3 4" key="1">
    <citation type="journal article" date="2010" name="Stand. Genomic Sci.">
        <title>Complete genome sequence of Haliangium ochraceum type strain (SMP-2).</title>
        <authorList>
            <consortium name="US DOE Joint Genome Institute (JGI-PGF)"/>
            <person name="Ivanova N."/>
            <person name="Daum C."/>
            <person name="Lang E."/>
            <person name="Abt B."/>
            <person name="Kopitz M."/>
            <person name="Saunders E."/>
            <person name="Lapidus A."/>
            <person name="Lucas S."/>
            <person name="Glavina Del Rio T."/>
            <person name="Nolan M."/>
            <person name="Tice H."/>
            <person name="Copeland A."/>
            <person name="Cheng J.F."/>
            <person name="Chen F."/>
            <person name="Bruce D."/>
            <person name="Goodwin L."/>
            <person name="Pitluck S."/>
            <person name="Mavromatis K."/>
            <person name="Pati A."/>
            <person name="Mikhailova N."/>
            <person name="Chen A."/>
            <person name="Palaniappan K."/>
            <person name="Land M."/>
            <person name="Hauser L."/>
            <person name="Chang Y.J."/>
            <person name="Jeffries C.D."/>
            <person name="Detter J.C."/>
            <person name="Brettin T."/>
            <person name="Rohde M."/>
            <person name="Goker M."/>
            <person name="Bristow J."/>
            <person name="Markowitz V."/>
            <person name="Eisen J.A."/>
            <person name="Hugenholtz P."/>
            <person name="Kyrpides N.C."/>
            <person name="Klenk H.P."/>
        </authorList>
    </citation>
    <scope>NUCLEOTIDE SEQUENCE [LARGE SCALE GENOMIC DNA]</scope>
    <source>
        <strain evidence="4">DSM 14365 / CIP 107738 / JCM 11303 / AJ 13395 / SMP-2</strain>
    </source>
</reference>
<dbReference type="STRING" id="502025.Hoch_3951"/>
<feature type="domain" description="Aldehyde oxidase/xanthine dehydrogenase a/b hammerhead" evidence="2">
    <location>
        <begin position="236"/>
        <end position="314"/>
    </location>
</feature>
<dbReference type="Proteomes" id="UP000001880">
    <property type="component" value="Chromosome"/>
</dbReference>
<gene>
    <name evidence="3" type="ordered locus">Hoch_3951</name>
</gene>
<dbReference type="PROSITE" id="PS51318">
    <property type="entry name" value="TAT"/>
    <property type="match status" value="1"/>
</dbReference>
<proteinExistence type="predicted"/>
<keyword evidence="4" id="KW-1185">Reference proteome</keyword>
<dbReference type="InterPro" id="IPR037165">
    <property type="entry name" value="AldOxase/xan_DH_Mopterin-bd_sf"/>
</dbReference>
<name>D0LI71_HALO1</name>
<dbReference type="InterPro" id="IPR046867">
    <property type="entry name" value="AldOxase/xan_DH_MoCoBD2"/>
</dbReference>
<dbReference type="PIRSF" id="PIRSF036389">
    <property type="entry name" value="IOR_B"/>
    <property type="match status" value="1"/>
</dbReference>
<dbReference type="Gene3D" id="3.30.365.10">
    <property type="entry name" value="Aldehyde oxidase/xanthine dehydrogenase, molybdopterin binding domain"/>
    <property type="match status" value="4"/>
</dbReference>
<dbReference type="NCBIfam" id="TIGR01409">
    <property type="entry name" value="TAT_signal_seq"/>
    <property type="match status" value="1"/>
</dbReference>
<organism evidence="3 4">
    <name type="scientific">Haliangium ochraceum (strain DSM 14365 / JCM 11303 / SMP-2)</name>
    <dbReference type="NCBI Taxonomy" id="502025"/>
    <lineage>
        <taxon>Bacteria</taxon>
        <taxon>Pseudomonadati</taxon>
        <taxon>Myxococcota</taxon>
        <taxon>Polyangia</taxon>
        <taxon>Haliangiales</taxon>
        <taxon>Kofleriaceae</taxon>
        <taxon>Haliangium</taxon>
    </lineage>
</organism>
<dbReference type="InterPro" id="IPR019546">
    <property type="entry name" value="TAT_signal_bac_arc"/>
</dbReference>
<dbReference type="HOGENOM" id="CLU_013917_0_0_7"/>
<dbReference type="PANTHER" id="PTHR47495:SF2">
    <property type="entry name" value="ALDEHYDE DEHYDROGENASE"/>
    <property type="match status" value="1"/>
</dbReference>
<dbReference type="Gene3D" id="3.90.1170.50">
    <property type="entry name" value="Aldehyde oxidase/xanthine dehydrogenase, a/b hammerhead"/>
    <property type="match status" value="1"/>
</dbReference>
<dbReference type="EMBL" id="CP001804">
    <property type="protein sequence ID" value="ACY16450.1"/>
    <property type="molecule type" value="Genomic_DNA"/>
</dbReference>
<dbReference type="KEGG" id="hoh:Hoch_3951"/>
<dbReference type="InterPro" id="IPR006311">
    <property type="entry name" value="TAT_signal"/>
</dbReference>
<feature type="region of interest" description="Disordered" evidence="1">
    <location>
        <begin position="1"/>
        <end position="21"/>
    </location>
</feature>
<dbReference type="Pfam" id="PF02738">
    <property type="entry name" value="MoCoBD_1"/>
    <property type="match status" value="1"/>
</dbReference>
<dbReference type="InterPro" id="IPR008274">
    <property type="entry name" value="AldOxase/xan_DH_MoCoBD1"/>
</dbReference>
<dbReference type="RefSeq" id="WP_012829049.1">
    <property type="nucleotide sequence ID" value="NC_013440.1"/>
</dbReference>
<dbReference type="InterPro" id="IPR012368">
    <property type="entry name" value="OxRdtase_Mopterin-bd_su_IorB"/>
</dbReference>
<evidence type="ECO:0000313" key="4">
    <source>
        <dbReference type="Proteomes" id="UP000001880"/>
    </source>
</evidence>
<evidence type="ECO:0000313" key="3">
    <source>
        <dbReference type="EMBL" id="ACY16450.1"/>
    </source>
</evidence>
<dbReference type="eggNOG" id="COG1529">
    <property type="taxonomic scope" value="Bacteria"/>
</dbReference>
<dbReference type="InterPro" id="IPR052516">
    <property type="entry name" value="N-heterocyclic_Hydroxylase"/>
</dbReference>
<dbReference type="OrthoDB" id="9767994at2"/>
<dbReference type="Pfam" id="PF20256">
    <property type="entry name" value="MoCoBD_2"/>
    <property type="match status" value="2"/>
</dbReference>